<evidence type="ECO:0000256" key="2">
    <source>
        <dbReference type="ARBA" id="ARBA00008540"/>
    </source>
</evidence>
<dbReference type="Pfam" id="PF05525">
    <property type="entry name" value="Branch_AA_trans"/>
    <property type="match status" value="1"/>
</dbReference>
<keyword evidence="7 9" id="KW-1133">Transmembrane helix</keyword>
<feature type="transmembrane region" description="Helical" evidence="9">
    <location>
        <begin position="409"/>
        <end position="429"/>
    </location>
</feature>
<dbReference type="PANTHER" id="PTHR30588:SF0">
    <property type="entry name" value="BRANCHED-CHAIN AMINO ACID PERMEASE BRNQ"/>
    <property type="match status" value="1"/>
</dbReference>
<keyword evidence="8 9" id="KW-0472">Membrane</keyword>
<keyword evidence="6 9" id="KW-0029">Amino-acid transport</keyword>
<evidence type="ECO:0000256" key="7">
    <source>
        <dbReference type="ARBA" id="ARBA00022989"/>
    </source>
</evidence>
<dbReference type="RefSeq" id="WP_170146924.1">
    <property type="nucleotide sequence ID" value="NZ_RAPK01000010.1"/>
</dbReference>
<reference evidence="10 11" key="1">
    <citation type="submission" date="2018-09" db="EMBL/GenBank/DDBJ databases">
        <title>Genomic Encyclopedia of Archaeal and Bacterial Type Strains, Phase II (KMG-II): from individual species to whole genera.</title>
        <authorList>
            <person name="Goeker M."/>
        </authorList>
    </citation>
    <scope>NUCLEOTIDE SEQUENCE [LARGE SCALE GENOMIC DNA]</scope>
    <source>
        <strain evidence="10 11">DSM 17008</strain>
    </source>
</reference>
<keyword evidence="4" id="KW-1003">Cell membrane</keyword>
<dbReference type="PANTHER" id="PTHR30588">
    <property type="entry name" value="BRANCHED-CHAIN AMINO ACID TRANSPORT SYSTEM 2 CARRIER PROTEIN"/>
    <property type="match status" value="1"/>
</dbReference>
<feature type="transmembrane region" description="Helical" evidence="9">
    <location>
        <begin position="151"/>
        <end position="173"/>
    </location>
</feature>
<evidence type="ECO:0000256" key="5">
    <source>
        <dbReference type="ARBA" id="ARBA00022692"/>
    </source>
</evidence>
<keyword evidence="5 9" id="KW-0812">Transmembrane</keyword>
<evidence type="ECO:0000256" key="6">
    <source>
        <dbReference type="ARBA" id="ARBA00022970"/>
    </source>
</evidence>
<feature type="transmembrane region" description="Helical" evidence="9">
    <location>
        <begin position="9"/>
        <end position="28"/>
    </location>
</feature>
<evidence type="ECO:0000256" key="8">
    <source>
        <dbReference type="ARBA" id="ARBA00023136"/>
    </source>
</evidence>
<feature type="transmembrane region" description="Helical" evidence="9">
    <location>
        <begin position="276"/>
        <end position="301"/>
    </location>
</feature>
<feature type="transmembrane region" description="Helical" evidence="9">
    <location>
        <begin position="313"/>
        <end position="335"/>
    </location>
</feature>
<protein>
    <recommendedName>
        <fullName evidence="9">Branched-chain amino acid transport system carrier protein</fullName>
    </recommendedName>
</protein>
<name>A0A419UZM9_9BACL</name>
<dbReference type="EMBL" id="RAPK01000010">
    <property type="protein sequence ID" value="RKD71128.1"/>
    <property type="molecule type" value="Genomic_DNA"/>
</dbReference>
<comment type="similarity">
    <text evidence="2 9">Belongs to the branched chain amino acid transporter family.</text>
</comment>
<comment type="function">
    <text evidence="9">Component of the transport system for branched-chain amino acids.</text>
</comment>
<dbReference type="GO" id="GO:0005304">
    <property type="term" value="F:L-valine transmembrane transporter activity"/>
    <property type="evidence" value="ECO:0007669"/>
    <property type="project" value="TreeGrafter"/>
</dbReference>
<evidence type="ECO:0000256" key="1">
    <source>
        <dbReference type="ARBA" id="ARBA00004651"/>
    </source>
</evidence>
<dbReference type="GO" id="GO:0015188">
    <property type="term" value="F:L-isoleucine transmembrane transporter activity"/>
    <property type="evidence" value="ECO:0007669"/>
    <property type="project" value="TreeGrafter"/>
</dbReference>
<sequence length="436" mass="46281">MNRLTWKDNFFIGLMLFALFFGAGNLIFPPFLGQEAGTSYFPAIIGFVITGVGLPVLGIIAVSLAGQSFQGIAERVNKPFAFFFMVILYAAIGPFFGIPRAANVSYEMGIVPLLPESGTDTSLFLFSILFFGIVFLLSLNPNKLVTSIGYVITPALLASIVLLVAGAYASGFMSGGGPPSAEYESQAVGRGFVEGYLTMDTIAALAFGLIVVNTLKEKGALDRREIRRSAASAGVIAGIGLAAVYIAIGWLGVHSGPRMIMENGSEILTYSAGESFGFTGTILLGLIVTLACLTTCIGLVTACSQYFQRYLPFLPYPALAFLLTALSFLVGNLGLNTIISLSVPLLVAIYPLAIVLILLSLLNEKITLHRSHYIGAVAGTILVSAYDGLKEAGLVPLDGAGFYSLLPFFELNLGWILPALAGFIIGHIFRSKSVSY</sequence>
<feature type="transmembrane region" description="Helical" evidence="9">
    <location>
        <begin position="80"/>
        <end position="102"/>
    </location>
</feature>
<dbReference type="InterPro" id="IPR004685">
    <property type="entry name" value="Brnchd-chn_aa_trnsp_Livcs"/>
</dbReference>
<feature type="transmembrane region" description="Helical" evidence="9">
    <location>
        <begin position="373"/>
        <end position="389"/>
    </location>
</feature>
<dbReference type="AlphaFoldDB" id="A0A419UZM9"/>
<keyword evidence="11" id="KW-1185">Reference proteome</keyword>
<comment type="subcellular location">
    <subcellularLocation>
        <location evidence="1 9">Cell membrane</location>
        <topology evidence="1 9">Multi-pass membrane protein</topology>
    </subcellularLocation>
</comment>
<dbReference type="GO" id="GO:0015820">
    <property type="term" value="P:L-leucine transport"/>
    <property type="evidence" value="ECO:0007669"/>
    <property type="project" value="TreeGrafter"/>
</dbReference>
<dbReference type="NCBIfam" id="TIGR00796">
    <property type="entry name" value="livcs"/>
    <property type="match status" value="1"/>
</dbReference>
<feature type="transmembrane region" description="Helical" evidence="9">
    <location>
        <begin position="341"/>
        <end position="361"/>
    </location>
</feature>
<feature type="transmembrane region" description="Helical" evidence="9">
    <location>
        <begin position="233"/>
        <end position="253"/>
    </location>
</feature>
<evidence type="ECO:0000313" key="10">
    <source>
        <dbReference type="EMBL" id="RKD71128.1"/>
    </source>
</evidence>
<dbReference type="Proteomes" id="UP000285120">
    <property type="component" value="Unassembled WGS sequence"/>
</dbReference>
<feature type="transmembrane region" description="Helical" evidence="9">
    <location>
        <begin position="193"/>
        <end position="212"/>
    </location>
</feature>
<organism evidence="10 11">
    <name type="scientific">Sinobaca qinghaiensis</name>
    <dbReference type="NCBI Taxonomy" id="342944"/>
    <lineage>
        <taxon>Bacteria</taxon>
        <taxon>Bacillati</taxon>
        <taxon>Bacillota</taxon>
        <taxon>Bacilli</taxon>
        <taxon>Bacillales</taxon>
        <taxon>Sporolactobacillaceae</taxon>
        <taxon>Sinobaca</taxon>
    </lineage>
</organism>
<evidence type="ECO:0000256" key="3">
    <source>
        <dbReference type="ARBA" id="ARBA00022448"/>
    </source>
</evidence>
<accession>A0A419UZM9</accession>
<dbReference type="GO" id="GO:0015818">
    <property type="term" value="P:isoleucine transport"/>
    <property type="evidence" value="ECO:0007669"/>
    <property type="project" value="TreeGrafter"/>
</dbReference>
<gene>
    <name evidence="10" type="ORF">ATL39_2519</name>
</gene>
<dbReference type="GO" id="GO:0005886">
    <property type="term" value="C:plasma membrane"/>
    <property type="evidence" value="ECO:0007669"/>
    <property type="project" value="UniProtKB-SubCell"/>
</dbReference>
<evidence type="ECO:0000256" key="4">
    <source>
        <dbReference type="ARBA" id="ARBA00022475"/>
    </source>
</evidence>
<feature type="transmembrane region" description="Helical" evidence="9">
    <location>
        <begin position="40"/>
        <end position="68"/>
    </location>
</feature>
<feature type="transmembrane region" description="Helical" evidence="9">
    <location>
        <begin position="122"/>
        <end position="139"/>
    </location>
</feature>
<comment type="caution">
    <text evidence="10">The sequence shown here is derived from an EMBL/GenBank/DDBJ whole genome shotgun (WGS) entry which is preliminary data.</text>
</comment>
<evidence type="ECO:0000256" key="9">
    <source>
        <dbReference type="RuleBase" id="RU362122"/>
    </source>
</evidence>
<dbReference type="GO" id="GO:0015190">
    <property type="term" value="F:L-leucine transmembrane transporter activity"/>
    <property type="evidence" value="ECO:0007669"/>
    <property type="project" value="TreeGrafter"/>
</dbReference>
<proteinExistence type="inferred from homology"/>
<evidence type="ECO:0000313" key="11">
    <source>
        <dbReference type="Proteomes" id="UP000285120"/>
    </source>
</evidence>
<keyword evidence="3 9" id="KW-0813">Transport</keyword>